<dbReference type="PANTHER" id="PTHR45648:SF22">
    <property type="entry name" value="GDSL LIPASE_ACYLHYDROLASE FAMILY PROTEIN (AFU_ORTHOLOGUE AFUA_4G14700)"/>
    <property type="match status" value="1"/>
</dbReference>
<keyword evidence="3" id="KW-0732">Signal</keyword>
<dbReference type="EMBL" id="QICQ01000012">
    <property type="protein sequence ID" value="PXV81145.1"/>
    <property type="molecule type" value="Genomic_DNA"/>
</dbReference>
<dbReference type="Proteomes" id="UP000247780">
    <property type="component" value="Unassembled WGS sequence"/>
</dbReference>
<organism evidence="4 5">
    <name type="scientific">Nitrosomonas eutropha</name>
    <dbReference type="NCBI Taxonomy" id="916"/>
    <lineage>
        <taxon>Bacteria</taxon>
        <taxon>Pseudomonadati</taxon>
        <taxon>Pseudomonadota</taxon>
        <taxon>Betaproteobacteria</taxon>
        <taxon>Nitrosomonadales</taxon>
        <taxon>Nitrosomonadaceae</taxon>
        <taxon>Nitrosomonas</taxon>
    </lineage>
</organism>
<dbReference type="PANTHER" id="PTHR45648">
    <property type="entry name" value="GDSL LIPASE/ACYLHYDROLASE FAMILY PROTEIN (AFU_ORTHOLOGUE AFUA_4G14700)"/>
    <property type="match status" value="1"/>
</dbReference>
<evidence type="ECO:0000256" key="1">
    <source>
        <dbReference type="ARBA" id="ARBA00022801"/>
    </source>
</evidence>
<evidence type="ECO:0000256" key="3">
    <source>
        <dbReference type="SAM" id="SignalP"/>
    </source>
</evidence>
<evidence type="ECO:0000313" key="4">
    <source>
        <dbReference type="EMBL" id="PXV81145.1"/>
    </source>
</evidence>
<dbReference type="Gene3D" id="3.40.50.1110">
    <property type="entry name" value="SGNH hydrolase"/>
    <property type="match status" value="1"/>
</dbReference>
<dbReference type="InterPro" id="IPR008265">
    <property type="entry name" value="Lipase_GDSL_AS"/>
</dbReference>
<dbReference type="Pfam" id="PF00657">
    <property type="entry name" value="Lipase_GDSL"/>
    <property type="match status" value="1"/>
</dbReference>
<accession>A0ABX5M705</accession>
<evidence type="ECO:0000313" key="5">
    <source>
        <dbReference type="Proteomes" id="UP000247780"/>
    </source>
</evidence>
<dbReference type="PROSITE" id="PS01098">
    <property type="entry name" value="LIPASE_GDSL_SER"/>
    <property type="match status" value="1"/>
</dbReference>
<keyword evidence="2" id="KW-1133">Transmembrane helix</keyword>
<comment type="caution">
    <text evidence="4">The sequence shown here is derived from an EMBL/GenBank/DDBJ whole genome shotgun (WGS) entry which is preliminary data.</text>
</comment>
<keyword evidence="5" id="KW-1185">Reference proteome</keyword>
<dbReference type="InterPro" id="IPR036514">
    <property type="entry name" value="SGNH_hydro_sf"/>
</dbReference>
<reference evidence="4 5" key="1">
    <citation type="submission" date="2018-04" db="EMBL/GenBank/DDBJ databases">
        <title>Active sludge and wastewater microbial communities from Klosterneuburg, Austria.</title>
        <authorList>
            <person name="Wagner M."/>
        </authorList>
    </citation>
    <scope>NUCLEOTIDE SEQUENCE [LARGE SCALE GENOMIC DNA]</scope>
    <source>
        <strain evidence="4 5">Nm 57</strain>
    </source>
</reference>
<feature type="transmembrane region" description="Helical" evidence="2">
    <location>
        <begin position="301"/>
        <end position="320"/>
    </location>
</feature>
<proteinExistence type="predicted"/>
<protein>
    <submittedName>
        <fullName evidence="4">Phospholipase/lecithinase/hemolysin</fullName>
    </submittedName>
</protein>
<dbReference type="CDD" id="cd01846">
    <property type="entry name" value="fatty_acyltransferase_like"/>
    <property type="match status" value="1"/>
</dbReference>
<feature type="signal peptide" evidence="3">
    <location>
        <begin position="1"/>
        <end position="21"/>
    </location>
</feature>
<keyword evidence="1" id="KW-0378">Hydrolase</keyword>
<evidence type="ECO:0000256" key="2">
    <source>
        <dbReference type="SAM" id="Phobius"/>
    </source>
</evidence>
<gene>
    <name evidence="4" type="ORF">C8R14_11221</name>
</gene>
<name>A0ABX5M705_9PROT</name>
<keyword evidence="2" id="KW-0812">Transmembrane</keyword>
<dbReference type="InterPro" id="IPR001087">
    <property type="entry name" value="GDSL"/>
</dbReference>
<dbReference type="InterPro" id="IPR051058">
    <property type="entry name" value="GDSL_Est/Lipase"/>
</dbReference>
<dbReference type="SUPFAM" id="SSF52266">
    <property type="entry name" value="SGNH hydrolase"/>
    <property type="match status" value="1"/>
</dbReference>
<sequence>MKKLIMGVLFLAFMLSGAVWATPFTSLYAFGDSLSDGGNSPTAVTSIYKLLGNNCDPTHPCPPYVGGHYSNGPVAVEYLANSILPGGANSGNFFNFSVAGATSGIGNYGDRGSATSSGIFGLPGISLEIEGYLLASGGVADPDALYFVWGGANDFLTLDSPTAAAQNIAANVDKLMAAGATHFFVPNLPDLGLTPLAAEGNVQGLATLFSTTFNTALSSELAALGTQFPVAEILQFDTYSFFNRIVGDPAVYGFTNAQASCLAFQAGGVQCSNPDQYIYWDDLHPTTQAHALFGSVFARAIPVPGTLFLLMLGWLILVFARGNWICKNLARPVNSMELVG</sequence>
<feature type="chain" id="PRO_5047426898" evidence="3">
    <location>
        <begin position="22"/>
        <end position="340"/>
    </location>
</feature>
<dbReference type="RefSeq" id="WP_082211240.1">
    <property type="nucleotide sequence ID" value="NZ_FNNM01000003.1"/>
</dbReference>
<keyword evidence="2" id="KW-0472">Membrane</keyword>